<dbReference type="GeneID" id="20820676"/>
<proteinExistence type="predicted"/>
<protein>
    <submittedName>
        <fullName evidence="1">Uncharacterized protein</fullName>
    </submittedName>
</protein>
<organism evidence="1">
    <name type="scientific">Aphanomyces astaci</name>
    <name type="common">Crayfish plague agent</name>
    <dbReference type="NCBI Taxonomy" id="112090"/>
    <lineage>
        <taxon>Eukaryota</taxon>
        <taxon>Sar</taxon>
        <taxon>Stramenopiles</taxon>
        <taxon>Oomycota</taxon>
        <taxon>Saprolegniomycetes</taxon>
        <taxon>Saprolegniales</taxon>
        <taxon>Verrucalvaceae</taxon>
        <taxon>Aphanomyces</taxon>
    </lineage>
</organism>
<sequence length="78" mass="8496">MMVHYSWQSNEVAVQRRGQEFVGQASGRMARAMNTASRALILVLAPRPSFHRACIGSSMIPHSTSNSAGVKLVITQNP</sequence>
<evidence type="ECO:0000313" key="1">
    <source>
        <dbReference type="EMBL" id="ETV64429.1"/>
    </source>
</evidence>
<accession>W4FBY3</accession>
<dbReference type="VEuPathDB" id="FungiDB:H257_18680"/>
<dbReference type="RefSeq" id="XP_009846082.1">
    <property type="nucleotide sequence ID" value="XM_009847780.1"/>
</dbReference>
<gene>
    <name evidence="1" type="ORF">H257_18680</name>
</gene>
<reference evidence="1" key="1">
    <citation type="submission" date="2013-12" db="EMBL/GenBank/DDBJ databases">
        <title>The Genome Sequence of Aphanomyces astaci APO3.</title>
        <authorList>
            <consortium name="The Broad Institute Genomics Platform"/>
            <person name="Russ C."/>
            <person name="Tyler B."/>
            <person name="van West P."/>
            <person name="Dieguez-Uribeondo J."/>
            <person name="Young S.K."/>
            <person name="Zeng Q."/>
            <person name="Gargeya S."/>
            <person name="Fitzgerald M."/>
            <person name="Abouelleil A."/>
            <person name="Alvarado L."/>
            <person name="Chapman S.B."/>
            <person name="Gainer-Dewar J."/>
            <person name="Goldberg J."/>
            <person name="Griggs A."/>
            <person name="Gujja S."/>
            <person name="Hansen M."/>
            <person name="Howarth C."/>
            <person name="Imamovic A."/>
            <person name="Ireland A."/>
            <person name="Larimer J."/>
            <person name="McCowan C."/>
            <person name="Murphy C."/>
            <person name="Pearson M."/>
            <person name="Poon T.W."/>
            <person name="Priest M."/>
            <person name="Roberts A."/>
            <person name="Saif S."/>
            <person name="Shea T."/>
            <person name="Sykes S."/>
            <person name="Wortman J."/>
            <person name="Nusbaum C."/>
            <person name="Birren B."/>
        </authorList>
    </citation>
    <scope>NUCLEOTIDE SEQUENCE [LARGE SCALE GENOMIC DNA]</scope>
    <source>
        <strain evidence="1">APO3</strain>
    </source>
</reference>
<dbReference type="EMBL" id="KI913311">
    <property type="protein sequence ID" value="ETV64429.1"/>
    <property type="molecule type" value="Genomic_DNA"/>
</dbReference>
<dbReference type="AlphaFoldDB" id="W4FBY3"/>
<name>W4FBY3_APHAT</name>
<feature type="non-terminal residue" evidence="1">
    <location>
        <position position="78"/>
    </location>
</feature>